<dbReference type="SUPFAM" id="SSF57701">
    <property type="entry name" value="Zn2/Cys6 DNA-binding domain"/>
    <property type="match status" value="1"/>
</dbReference>
<dbReference type="InterPro" id="IPR050987">
    <property type="entry name" value="AtrR-like"/>
</dbReference>
<evidence type="ECO:0000256" key="5">
    <source>
        <dbReference type="SAM" id="MobiDB-lite"/>
    </source>
</evidence>
<dbReference type="Proteomes" id="UP000308197">
    <property type="component" value="Unassembled WGS sequence"/>
</dbReference>
<reference evidence="7 8" key="1">
    <citation type="journal article" date="2019" name="Nat. Ecol. Evol.">
        <title>Megaphylogeny resolves global patterns of mushroom evolution.</title>
        <authorList>
            <person name="Varga T."/>
            <person name="Krizsan K."/>
            <person name="Foldi C."/>
            <person name="Dima B."/>
            <person name="Sanchez-Garcia M."/>
            <person name="Sanchez-Ramirez S."/>
            <person name="Szollosi G.J."/>
            <person name="Szarkandi J.G."/>
            <person name="Papp V."/>
            <person name="Albert L."/>
            <person name="Andreopoulos W."/>
            <person name="Angelini C."/>
            <person name="Antonin V."/>
            <person name="Barry K.W."/>
            <person name="Bougher N.L."/>
            <person name="Buchanan P."/>
            <person name="Buyck B."/>
            <person name="Bense V."/>
            <person name="Catcheside P."/>
            <person name="Chovatia M."/>
            <person name="Cooper J."/>
            <person name="Damon W."/>
            <person name="Desjardin D."/>
            <person name="Finy P."/>
            <person name="Geml J."/>
            <person name="Haridas S."/>
            <person name="Hughes K."/>
            <person name="Justo A."/>
            <person name="Karasinski D."/>
            <person name="Kautmanova I."/>
            <person name="Kiss B."/>
            <person name="Kocsube S."/>
            <person name="Kotiranta H."/>
            <person name="LaButti K.M."/>
            <person name="Lechner B.E."/>
            <person name="Liimatainen K."/>
            <person name="Lipzen A."/>
            <person name="Lukacs Z."/>
            <person name="Mihaltcheva S."/>
            <person name="Morgado L.N."/>
            <person name="Niskanen T."/>
            <person name="Noordeloos M.E."/>
            <person name="Ohm R.A."/>
            <person name="Ortiz-Santana B."/>
            <person name="Ovrebo C."/>
            <person name="Racz N."/>
            <person name="Riley R."/>
            <person name="Savchenko A."/>
            <person name="Shiryaev A."/>
            <person name="Soop K."/>
            <person name="Spirin V."/>
            <person name="Szebenyi C."/>
            <person name="Tomsovsky M."/>
            <person name="Tulloss R.E."/>
            <person name="Uehling J."/>
            <person name="Grigoriev I.V."/>
            <person name="Vagvolgyi C."/>
            <person name="Papp T."/>
            <person name="Martin F.M."/>
            <person name="Miettinen O."/>
            <person name="Hibbett D.S."/>
            <person name="Nagy L.G."/>
        </authorList>
    </citation>
    <scope>NUCLEOTIDE SEQUENCE [LARGE SCALE GENOMIC DNA]</scope>
    <source>
        <strain evidence="7 8">HHB13444</strain>
    </source>
</reference>
<evidence type="ECO:0000256" key="3">
    <source>
        <dbReference type="ARBA" id="ARBA00023125"/>
    </source>
</evidence>
<proteinExistence type="predicted"/>
<feature type="region of interest" description="Disordered" evidence="5">
    <location>
        <begin position="643"/>
        <end position="709"/>
    </location>
</feature>
<dbReference type="PANTHER" id="PTHR46910:SF3">
    <property type="entry name" value="HALOTOLERANCE PROTEIN 9-RELATED"/>
    <property type="match status" value="1"/>
</dbReference>
<keyword evidence="4" id="KW-0539">Nucleus</keyword>
<dbReference type="STRING" id="1314778.A0A5C3PHT3"/>
<feature type="compositionally biased region" description="Polar residues" evidence="5">
    <location>
        <begin position="114"/>
        <end position="129"/>
    </location>
</feature>
<dbReference type="PROSITE" id="PS00463">
    <property type="entry name" value="ZN2_CY6_FUNGAL_1"/>
    <property type="match status" value="1"/>
</dbReference>
<name>A0A5C3PHT3_9APHY</name>
<accession>A0A5C3PHT3</accession>
<dbReference type="InParanoid" id="A0A5C3PHT3"/>
<dbReference type="GO" id="GO:0008270">
    <property type="term" value="F:zinc ion binding"/>
    <property type="evidence" value="ECO:0007669"/>
    <property type="project" value="InterPro"/>
</dbReference>
<dbReference type="CDD" id="cd00067">
    <property type="entry name" value="GAL4"/>
    <property type="match status" value="1"/>
</dbReference>
<dbReference type="Gene3D" id="4.10.240.10">
    <property type="entry name" value="Zn(2)-C6 fungal-type DNA-binding domain"/>
    <property type="match status" value="1"/>
</dbReference>
<sequence>MSSADEDIAPSAKKRKLQRACDYCRRKKSKCDGPEMPDHRCSNCQARRIECTYKEPHRGNYPSSYARTLESRLERMEKLMNKLCPDADLSGELEGEVSDRGSAAGTLGSDGPRASTSRLDGLSPLSSLPVTPRMPPSPEELESSDNDDGLDTGLVESLRKLSVSPQPYRYHGKSSGLVLIRSAIGLRNQHLGSSGQVEPQEKIPHEFPWLMPPSQGPLPVFDPDVFPPDDLLDSLVDLYFRRVNDIVPIFHEPTFREDITRGLHLRQGGFGAVVLLLCACAARSSGDPRVLLDGTDDWRSAGWKWYQAVDDWRKVTTSLAPAQLHDLQICLLMCNFLQGSAAPQANWPLLGNGLRMAVDVGAHRKKMYNAKFTIQDELWRRVFWALVVFEWLTGYGYGRPIFLHDEDIDVALPTEIDDEYWPTSASDEPPRQPEGKPSKAAVLVALIRLTRILASALRTIYPIKRSKSQPGQDPQWEHRTVTELDSSLNNWLDSLPAHLRWNPDQPDVNFLRQSASLHANYYLVQIAVHRPFMSASRRQSPLSLPSTIICTNAARSTLQVLDVLHKRTGSPYEKNMGPLFMSGAILFMHILAQKRAGRLANVEGDVELLRRTVLMMDAIKTESLVSGTIRDVLEALVLAVSSPPADPRATAPQESGGSAARRAGARSSPFFGAPPTASQYSPSQGSDLGNMAQNTLSPTSNQSGPSGIGVQSMFGLDSLGYGDPSSLFSSGSGSGSGFDFDFNFGLDQHPTGAQQSLAAETAPQAEDLAMSDLAFMDDTLNMWTNAPAAFGLDDWGAYLRSAKDDTNAGSGT</sequence>
<protein>
    <recommendedName>
        <fullName evidence="6">Zn(2)-C6 fungal-type domain-containing protein</fullName>
    </recommendedName>
</protein>
<dbReference type="SMART" id="SM00906">
    <property type="entry name" value="Fungal_trans"/>
    <property type="match status" value="1"/>
</dbReference>
<dbReference type="PANTHER" id="PTHR46910">
    <property type="entry name" value="TRANSCRIPTION FACTOR PDR1"/>
    <property type="match status" value="1"/>
</dbReference>
<dbReference type="GO" id="GO:0006351">
    <property type="term" value="P:DNA-templated transcription"/>
    <property type="evidence" value="ECO:0007669"/>
    <property type="project" value="InterPro"/>
</dbReference>
<dbReference type="GO" id="GO:0000981">
    <property type="term" value="F:DNA-binding transcription factor activity, RNA polymerase II-specific"/>
    <property type="evidence" value="ECO:0007669"/>
    <property type="project" value="InterPro"/>
</dbReference>
<evidence type="ECO:0000256" key="2">
    <source>
        <dbReference type="ARBA" id="ARBA00022723"/>
    </source>
</evidence>
<evidence type="ECO:0000256" key="4">
    <source>
        <dbReference type="ARBA" id="ARBA00023242"/>
    </source>
</evidence>
<feature type="compositionally biased region" description="Polar residues" evidence="5">
    <location>
        <begin position="676"/>
        <end position="705"/>
    </location>
</feature>
<dbReference type="InterPro" id="IPR001138">
    <property type="entry name" value="Zn2Cys6_DnaBD"/>
</dbReference>
<comment type="subcellular location">
    <subcellularLocation>
        <location evidence="1">Nucleus</location>
    </subcellularLocation>
</comment>
<dbReference type="PROSITE" id="PS50048">
    <property type="entry name" value="ZN2_CY6_FUNGAL_2"/>
    <property type="match status" value="1"/>
</dbReference>
<feature type="region of interest" description="Disordered" evidence="5">
    <location>
        <begin position="90"/>
        <end position="152"/>
    </location>
</feature>
<feature type="compositionally biased region" description="Low complexity" evidence="5">
    <location>
        <begin position="655"/>
        <end position="668"/>
    </location>
</feature>
<dbReference type="InterPro" id="IPR036864">
    <property type="entry name" value="Zn2-C6_fun-type_DNA-bd_sf"/>
</dbReference>
<dbReference type="GO" id="GO:0005634">
    <property type="term" value="C:nucleus"/>
    <property type="evidence" value="ECO:0007669"/>
    <property type="project" value="UniProtKB-SubCell"/>
</dbReference>
<dbReference type="CDD" id="cd12148">
    <property type="entry name" value="fungal_TF_MHR"/>
    <property type="match status" value="1"/>
</dbReference>
<evidence type="ECO:0000256" key="1">
    <source>
        <dbReference type="ARBA" id="ARBA00004123"/>
    </source>
</evidence>
<keyword evidence="8" id="KW-1185">Reference proteome</keyword>
<organism evidence="7 8">
    <name type="scientific">Polyporus arcularius HHB13444</name>
    <dbReference type="NCBI Taxonomy" id="1314778"/>
    <lineage>
        <taxon>Eukaryota</taxon>
        <taxon>Fungi</taxon>
        <taxon>Dikarya</taxon>
        <taxon>Basidiomycota</taxon>
        <taxon>Agaricomycotina</taxon>
        <taxon>Agaricomycetes</taxon>
        <taxon>Polyporales</taxon>
        <taxon>Polyporaceae</taxon>
        <taxon>Polyporus</taxon>
    </lineage>
</organism>
<keyword evidence="2" id="KW-0479">Metal-binding</keyword>
<dbReference type="Pfam" id="PF00172">
    <property type="entry name" value="Zn_clus"/>
    <property type="match status" value="1"/>
</dbReference>
<evidence type="ECO:0000313" key="8">
    <source>
        <dbReference type="Proteomes" id="UP000308197"/>
    </source>
</evidence>
<evidence type="ECO:0000313" key="7">
    <source>
        <dbReference type="EMBL" id="TFK88852.1"/>
    </source>
</evidence>
<dbReference type="AlphaFoldDB" id="A0A5C3PHT3"/>
<evidence type="ECO:0000259" key="6">
    <source>
        <dbReference type="PROSITE" id="PS50048"/>
    </source>
</evidence>
<keyword evidence="3" id="KW-0238">DNA-binding</keyword>
<dbReference type="SMART" id="SM00066">
    <property type="entry name" value="GAL4"/>
    <property type="match status" value="1"/>
</dbReference>
<gene>
    <name evidence="7" type="ORF">K466DRAFT_585155</name>
</gene>
<dbReference type="GO" id="GO:0003677">
    <property type="term" value="F:DNA binding"/>
    <property type="evidence" value="ECO:0007669"/>
    <property type="project" value="UniProtKB-KW"/>
</dbReference>
<feature type="compositionally biased region" description="Acidic residues" evidence="5">
    <location>
        <begin position="139"/>
        <end position="150"/>
    </location>
</feature>
<feature type="domain" description="Zn(2)-C6 fungal-type" evidence="6">
    <location>
        <begin position="20"/>
        <end position="53"/>
    </location>
</feature>
<dbReference type="InterPro" id="IPR007219">
    <property type="entry name" value="XnlR_reg_dom"/>
</dbReference>
<dbReference type="Pfam" id="PF04082">
    <property type="entry name" value="Fungal_trans"/>
    <property type="match status" value="1"/>
</dbReference>
<dbReference type="EMBL" id="ML211096">
    <property type="protein sequence ID" value="TFK88852.1"/>
    <property type="molecule type" value="Genomic_DNA"/>
</dbReference>